<reference evidence="3" key="1">
    <citation type="journal article" date="2018" name="Genome Biol. Evol.">
        <title>Genomics and development of Lentinus tigrinus, a white-rot wood-decaying mushroom with dimorphic fruiting bodies.</title>
        <authorList>
            <person name="Wu B."/>
            <person name="Xu Z."/>
            <person name="Knudson A."/>
            <person name="Carlson A."/>
            <person name="Chen N."/>
            <person name="Kovaka S."/>
            <person name="LaButti K."/>
            <person name="Lipzen A."/>
            <person name="Pennachio C."/>
            <person name="Riley R."/>
            <person name="Schakwitz W."/>
            <person name="Umezawa K."/>
            <person name="Ohm R.A."/>
            <person name="Grigoriev I.V."/>
            <person name="Nagy L.G."/>
            <person name="Gibbons J."/>
            <person name="Hibbett D."/>
        </authorList>
    </citation>
    <scope>NUCLEOTIDE SEQUENCE [LARGE SCALE GENOMIC DNA]</scope>
    <source>
        <strain evidence="3">ALCF2SS1-6</strain>
    </source>
</reference>
<protein>
    <submittedName>
        <fullName evidence="3">Uncharacterized protein</fullName>
    </submittedName>
</protein>
<feature type="transmembrane region" description="Helical" evidence="2">
    <location>
        <begin position="274"/>
        <end position="299"/>
    </location>
</feature>
<dbReference type="AlphaFoldDB" id="A0A5C2RM85"/>
<keyword evidence="2" id="KW-0472">Membrane</keyword>
<organism evidence="3 4">
    <name type="scientific">Lentinus tigrinus ALCF2SS1-6</name>
    <dbReference type="NCBI Taxonomy" id="1328759"/>
    <lineage>
        <taxon>Eukaryota</taxon>
        <taxon>Fungi</taxon>
        <taxon>Dikarya</taxon>
        <taxon>Basidiomycota</taxon>
        <taxon>Agaricomycotina</taxon>
        <taxon>Agaricomycetes</taxon>
        <taxon>Polyporales</taxon>
        <taxon>Polyporaceae</taxon>
        <taxon>Lentinus</taxon>
    </lineage>
</organism>
<name>A0A5C2RM85_9APHY</name>
<keyword evidence="2" id="KW-0812">Transmembrane</keyword>
<feature type="compositionally biased region" description="Polar residues" evidence="1">
    <location>
        <begin position="1"/>
        <end position="20"/>
    </location>
</feature>
<accession>A0A5C2RM85</accession>
<evidence type="ECO:0000256" key="1">
    <source>
        <dbReference type="SAM" id="MobiDB-lite"/>
    </source>
</evidence>
<gene>
    <name evidence="3" type="ORF">L227DRAFT_617631</name>
</gene>
<sequence>MSSMSQESLLPMPVQTSSEPRGNPGVYIPFPVFLYDAAARQYAVLPTSDGASDSDSEDGTVAGDEDPAQSKLLGSRPTPNPNNLESSRMCIDVGSPATRPSTFSWYRALSGTIWYIRMCLVLVILCTAATLATGAVFALIGNVVVLGSLAPYAAMREKAADSEMEACAVGAGVLGCAVGLCAFACLVVRRARMSVAERDTELELPAPASASASAPRRYEYPDLDLDMKPSEPEELWTALTVAAVAGVFAMAAGMAVVPGLRLAAAAEGFEMKHALAIGAWGLGAPLSPMLACMFVATLWKCDPCAGAECCCEGLGACCARD</sequence>
<dbReference type="EMBL" id="ML122346">
    <property type="protein sequence ID" value="RPD52663.1"/>
    <property type="molecule type" value="Genomic_DNA"/>
</dbReference>
<dbReference type="Proteomes" id="UP000313359">
    <property type="component" value="Unassembled WGS sequence"/>
</dbReference>
<proteinExistence type="predicted"/>
<feature type="region of interest" description="Disordered" evidence="1">
    <location>
        <begin position="48"/>
        <end position="86"/>
    </location>
</feature>
<feature type="transmembrane region" description="Helical" evidence="2">
    <location>
        <begin position="114"/>
        <end position="131"/>
    </location>
</feature>
<dbReference type="OrthoDB" id="10629822at2759"/>
<evidence type="ECO:0000256" key="2">
    <source>
        <dbReference type="SAM" id="Phobius"/>
    </source>
</evidence>
<keyword evidence="2" id="KW-1133">Transmembrane helix</keyword>
<keyword evidence="4" id="KW-1185">Reference proteome</keyword>
<feature type="region of interest" description="Disordered" evidence="1">
    <location>
        <begin position="1"/>
        <end position="23"/>
    </location>
</feature>
<feature type="transmembrane region" description="Helical" evidence="2">
    <location>
        <begin position="235"/>
        <end position="262"/>
    </location>
</feature>
<feature type="compositionally biased region" description="Acidic residues" evidence="1">
    <location>
        <begin position="52"/>
        <end position="67"/>
    </location>
</feature>
<evidence type="ECO:0000313" key="4">
    <source>
        <dbReference type="Proteomes" id="UP000313359"/>
    </source>
</evidence>
<evidence type="ECO:0000313" key="3">
    <source>
        <dbReference type="EMBL" id="RPD52663.1"/>
    </source>
</evidence>
<feature type="transmembrane region" description="Helical" evidence="2">
    <location>
        <begin position="166"/>
        <end position="189"/>
    </location>
</feature>